<keyword evidence="7" id="KW-0479">Metal-binding</keyword>
<keyword evidence="7" id="KW-0464">Manganese</keyword>
<comment type="similarity">
    <text evidence="1 5">Belongs to the D-alanine--D-alanine ligase family.</text>
</comment>
<evidence type="ECO:0000313" key="11">
    <source>
        <dbReference type="Proteomes" id="UP000242263"/>
    </source>
</evidence>
<comment type="cofactor">
    <cofactor evidence="7">
        <name>Mg(2+)</name>
        <dbReference type="ChEBI" id="CHEBI:18420"/>
    </cofactor>
    <cofactor evidence="7">
        <name>Mn(2+)</name>
        <dbReference type="ChEBI" id="CHEBI:29035"/>
    </cofactor>
    <text evidence="7">Binds 2 magnesium or manganese ions per subunit.</text>
</comment>
<dbReference type="GO" id="GO:0005524">
    <property type="term" value="F:ATP binding"/>
    <property type="evidence" value="ECO:0007669"/>
    <property type="project" value="UniProtKB-UniRule"/>
</dbReference>
<dbReference type="PROSITE" id="PS50975">
    <property type="entry name" value="ATP_GRASP"/>
    <property type="match status" value="1"/>
</dbReference>
<comment type="catalytic activity">
    <reaction evidence="5">
        <text>2 D-alanine + ATP = D-alanyl-D-alanine + ADP + phosphate + H(+)</text>
        <dbReference type="Rhea" id="RHEA:11224"/>
        <dbReference type="ChEBI" id="CHEBI:15378"/>
        <dbReference type="ChEBI" id="CHEBI:30616"/>
        <dbReference type="ChEBI" id="CHEBI:43474"/>
        <dbReference type="ChEBI" id="CHEBI:57416"/>
        <dbReference type="ChEBI" id="CHEBI:57822"/>
        <dbReference type="ChEBI" id="CHEBI:456216"/>
        <dbReference type="EC" id="6.3.2.4"/>
    </reaction>
</comment>
<dbReference type="SUPFAM" id="SSF56059">
    <property type="entry name" value="Glutathione synthetase ATP-binding domain-like"/>
    <property type="match status" value="1"/>
</dbReference>
<dbReference type="HAMAP" id="MF_00047">
    <property type="entry name" value="Dala_Dala_lig"/>
    <property type="match status" value="1"/>
</dbReference>
<keyword evidence="8" id="KW-0067">ATP-binding</keyword>
<keyword evidence="8" id="KW-0547">Nucleotide-binding</keyword>
<comment type="pathway">
    <text evidence="5">Cell wall biogenesis; peptidoglycan biosynthesis.</text>
</comment>
<feature type="binding site" evidence="7">
    <location>
        <position position="279"/>
    </location>
    <ligand>
        <name>Mg(2+)</name>
        <dbReference type="ChEBI" id="CHEBI:18420"/>
        <label>2</label>
    </ligand>
</feature>
<dbReference type="GO" id="GO:0071555">
    <property type="term" value="P:cell wall organization"/>
    <property type="evidence" value="ECO:0007669"/>
    <property type="project" value="UniProtKB-KW"/>
</dbReference>
<dbReference type="Proteomes" id="UP000242263">
    <property type="component" value="Unassembled WGS sequence"/>
</dbReference>
<dbReference type="PANTHER" id="PTHR23132">
    <property type="entry name" value="D-ALANINE--D-ALANINE LIGASE"/>
    <property type="match status" value="1"/>
</dbReference>
<dbReference type="Pfam" id="PF01820">
    <property type="entry name" value="Dala_Dala_lig_N"/>
    <property type="match status" value="1"/>
</dbReference>
<dbReference type="InterPro" id="IPR011095">
    <property type="entry name" value="Dala_Dala_lig_C"/>
</dbReference>
<dbReference type="AlphaFoldDB" id="A0A2I1M450"/>
<feature type="active site" evidence="6">
    <location>
        <position position="15"/>
    </location>
</feature>
<dbReference type="PIRSF" id="PIRSF039102">
    <property type="entry name" value="Ddl/VanB"/>
    <property type="match status" value="1"/>
</dbReference>
<organism evidence="10 11">
    <name type="scientific">Alloscardovia omnicolens</name>
    <dbReference type="NCBI Taxonomy" id="419015"/>
    <lineage>
        <taxon>Bacteria</taxon>
        <taxon>Bacillati</taxon>
        <taxon>Actinomycetota</taxon>
        <taxon>Actinomycetes</taxon>
        <taxon>Bifidobacteriales</taxon>
        <taxon>Bifidobacteriaceae</taxon>
        <taxon>Alloscardovia</taxon>
    </lineage>
</organism>
<evidence type="ECO:0000256" key="2">
    <source>
        <dbReference type="ARBA" id="ARBA00022490"/>
    </source>
</evidence>
<evidence type="ECO:0000256" key="6">
    <source>
        <dbReference type="PIRSR" id="PIRSR039102-1"/>
    </source>
</evidence>
<evidence type="ECO:0000256" key="8">
    <source>
        <dbReference type="PROSITE-ProRule" id="PRU00409"/>
    </source>
</evidence>
<feature type="binding site" evidence="7">
    <location>
        <position position="281"/>
    </location>
    <ligand>
        <name>Mg(2+)</name>
        <dbReference type="ChEBI" id="CHEBI:18420"/>
        <label>2</label>
    </ligand>
</feature>
<dbReference type="Gene3D" id="3.40.50.20">
    <property type="match status" value="1"/>
</dbReference>
<dbReference type="GO" id="GO:0005737">
    <property type="term" value="C:cytoplasm"/>
    <property type="evidence" value="ECO:0007669"/>
    <property type="project" value="UniProtKB-SubCell"/>
</dbReference>
<comment type="function">
    <text evidence="5">Cell wall formation.</text>
</comment>
<dbReference type="InterPro" id="IPR005905">
    <property type="entry name" value="D_ala_D_ala"/>
</dbReference>
<evidence type="ECO:0000256" key="7">
    <source>
        <dbReference type="PIRSR" id="PIRSR039102-3"/>
    </source>
</evidence>
<dbReference type="GO" id="GO:0046872">
    <property type="term" value="F:metal ion binding"/>
    <property type="evidence" value="ECO:0007669"/>
    <property type="project" value="UniProtKB-KW"/>
</dbReference>
<evidence type="ECO:0000256" key="3">
    <source>
        <dbReference type="ARBA" id="ARBA00022598"/>
    </source>
</evidence>
<keyword evidence="2 5" id="KW-0963">Cytoplasm</keyword>
<dbReference type="PANTHER" id="PTHR23132:SF23">
    <property type="entry name" value="D-ALANINE--D-ALANINE LIGASE B"/>
    <property type="match status" value="1"/>
</dbReference>
<dbReference type="InterPro" id="IPR016185">
    <property type="entry name" value="PreATP-grasp_dom_sf"/>
</dbReference>
<feature type="binding site" evidence="7">
    <location>
        <position position="279"/>
    </location>
    <ligand>
        <name>Mg(2+)</name>
        <dbReference type="ChEBI" id="CHEBI:18420"/>
        <label>1</label>
    </ligand>
</feature>
<dbReference type="GO" id="GO:0009252">
    <property type="term" value="P:peptidoglycan biosynthetic process"/>
    <property type="evidence" value="ECO:0007669"/>
    <property type="project" value="UniProtKB-UniRule"/>
</dbReference>
<comment type="subcellular location">
    <subcellularLocation>
        <location evidence="5">Cytoplasm</location>
    </subcellularLocation>
</comment>
<evidence type="ECO:0000259" key="9">
    <source>
        <dbReference type="PROSITE" id="PS50975"/>
    </source>
</evidence>
<dbReference type="NCBIfam" id="NF002378">
    <property type="entry name" value="PRK01372.1"/>
    <property type="match status" value="1"/>
</dbReference>
<dbReference type="EC" id="6.3.2.4" evidence="5"/>
<keyword evidence="5" id="KW-0573">Peptidoglycan synthesis</keyword>
<keyword evidence="3 5" id="KW-0436">Ligase</keyword>
<dbReference type="GO" id="GO:0008360">
    <property type="term" value="P:regulation of cell shape"/>
    <property type="evidence" value="ECO:0007669"/>
    <property type="project" value="UniProtKB-KW"/>
</dbReference>
<dbReference type="EMBL" id="PKGU01000003">
    <property type="protein sequence ID" value="PKZ14888.1"/>
    <property type="molecule type" value="Genomic_DNA"/>
</dbReference>
<name>A0A2I1M450_9BIFI</name>
<accession>A0A2I1M450</accession>
<dbReference type="UniPathway" id="UPA00219"/>
<dbReference type="Gene3D" id="3.30.470.20">
    <property type="entry name" value="ATP-grasp fold, B domain"/>
    <property type="match status" value="1"/>
</dbReference>
<gene>
    <name evidence="5" type="primary">ddl</name>
    <name evidence="10" type="ORF">CYJ32_05090</name>
</gene>
<dbReference type="InterPro" id="IPR011761">
    <property type="entry name" value="ATP-grasp"/>
</dbReference>
<keyword evidence="5" id="KW-0133">Cell shape</keyword>
<evidence type="ECO:0000256" key="1">
    <source>
        <dbReference type="ARBA" id="ARBA00010871"/>
    </source>
</evidence>
<sequence>MTSRVAILCGGLSHERDISLSSSHRVAGFLEDAGRWDVDIHDVDASLIDYLLDPSTRPDVVWPLLHGSYGEDGSLRDILEMLDLPYLGSRAKASMLAWSKPIAKNIVRKIGGINTPHSVTLPQEIFRELGVKSIINLIVSSIGMPVIVKPHMGGSALGCTVVREPESLPQALVDCFAYDQTALIERYVEGTEVSVSILDTGDEIIALPPMEISTPSGVYDYSERYTPGATEFIIPARVDDDVLTCVKEDALTAFQVLGMRDITRIDFIVDANGIPQFLEANVTPGMTDVSILPRQAVAAGYDLSDLYSRMLDAVISQKRNIPHADVSL</sequence>
<feature type="binding site" evidence="7">
    <location>
        <position position="266"/>
    </location>
    <ligand>
        <name>Mg(2+)</name>
        <dbReference type="ChEBI" id="CHEBI:18420"/>
        <label>1</label>
    </ligand>
</feature>
<proteinExistence type="inferred from homology"/>
<evidence type="ECO:0000256" key="4">
    <source>
        <dbReference type="ARBA" id="ARBA00023316"/>
    </source>
</evidence>
<reference evidence="10 11" key="1">
    <citation type="submission" date="2017-12" db="EMBL/GenBank/DDBJ databases">
        <title>Phylogenetic diversity of female urinary microbiome.</title>
        <authorList>
            <person name="Thomas-White K."/>
            <person name="Wolfe A.J."/>
        </authorList>
    </citation>
    <scope>NUCLEOTIDE SEQUENCE [LARGE SCALE GENOMIC DNA]</scope>
    <source>
        <strain evidence="10 11">UMB0064</strain>
    </source>
</reference>
<keyword evidence="4 5" id="KW-0961">Cell wall biogenesis/degradation</keyword>
<evidence type="ECO:0000313" key="10">
    <source>
        <dbReference type="EMBL" id="PKZ14888.1"/>
    </source>
</evidence>
<dbReference type="InterPro" id="IPR011127">
    <property type="entry name" value="Dala_Dala_lig_N"/>
</dbReference>
<dbReference type="GO" id="GO:0008716">
    <property type="term" value="F:D-alanine-D-alanine ligase activity"/>
    <property type="evidence" value="ECO:0007669"/>
    <property type="project" value="UniProtKB-UniRule"/>
</dbReference>
<protein>
    <recommendedName>
        <fullName evidence="5">D-alanine--D-alanine ligase</fullName>
        <ecNumber evidence="5">6.3.2.4</ecNumber>
    </recommendedName>
    <alternativeName>
        <fullName evidence="5">D-Ala-D-Ala ligase</fullName>
    </alternativeName>
    <alternativeName>
        <fullName evidence="5">D-alanylalanine synthetase</fullName>
    </alternativeName>
</protein>
<dbReference type="Gene3D" id="3.30.1490.20">
    <property type="entry name" value="ATP-grasp fold, A domain"/>
    <property type="match status" value="1"/>
</dbReference>
<feature type="active site" evidence="6">
    <location>
        <position position="290"/>
    </location>
</feature>
<dbReference type="InterPro" id="IPR013815">
    <property type="entry name" value="ATP_grasp_subdomain_1"/>
</dbReference>
<comment type="caution">
    <text evidence="10">The sequence shown here is derived from an EMBL/GenBank/DDBJ whole genome shotgun (WGS) entry which is preliminary data.</text>
</comment>
<keyword evidence="7" id="KW-0460">Magnesium</keyword>
<feature type="active site" evidence="6">
    <location>
        <position position="155"/>
    </location>
</feature>
<dbReference type="Pfam" id="PF07478">
    <property type="entry name" value="Dala_Dala_lig_C"/>
    <property type="match status" value="1"/>
</dbReference>
<dbReference type="SUPFAM" id="SSF52440">
    <property type="entry name" value="PreATP-grasp domain"/>
    <property type="match status" value="1"/>
</dbReference>
<evidence type="ECO:0000256" key="5">
    <source>
        <dbReference type="HAMAP-Rule" id="MF_00047"/>
    </source>
</evidence>
<feature type="domain" description="ATP-grasp" evidence="9">
    <location>
        <begin position="104"/>
        <end position="312"/>
    </location>
</feature>
<dbReference type="RefSeq" id="WP_049188283.1">
    <property type="nucleotide sequence ID" value="NZ_JASOXA010000003.1"/>
</dbReference>